<organism evidence="3">
    <name type="scientific">Cyprideis torosa</name>
    <dbReference type="NCBI Taxonomy" id="163714"/>
    <lineage>
        <taxon>Eukaryota</taxon>
        <taxon>Metazoa</taxon>
        <taxon>Ecdysozoa</taxon>
        <taxon>Arthropoda</taxon>
        <taxon>Crustacea</taxon>
        <taxon>Oligostraca</taxon>
        <taxon>Ostracoda</taxon>
        <taxon>Podocopa</taxon>
        <taxon>Podocopida</taxon>
        <taxon>Cytherocopina</taxon>
        <taxon>Cytheroidea</taxon>
        <taxon>Cytherideidae</taxon>
        <taxon>Cyprideis</taxon>
    </lineage>
</organism>
<protein>
    <submittedName>
        <fullName evidence="3">Uncharacterized protein</fullName>
    </submittedName>
</protein>
<proteinExistence type="predicted"/>
<dbReference type="InterPro" id="IPR008266">
    <property type="entry name" value="Tyr_kinase_AS"/>
</dbReference>
<dbReference type="AlphaFoldDB" id="A0A7R8WEM5"/>
<dbReference type="PROSITE" id="PS50088">
    <property type="entry name" value="ANK_REPEAT"/>
    <property type="match status" value="5"/>
</dbReference>
<dbReference type="Gene3D" id="1.25.40.20">
    <property type="entry name" value="Ankyrin repeat-containing domain"/>
    <property type="match status" value="5"/>
</dbReference>
<dbReference type="PROSITE" id="PS50297">
    <property type="entry name" value="ANK_REP_REGION"/>
    <property type="match status" value="5"/>
</dbReference>
<name>A0A7R8WEM5_9CRUS</name>
<dbReference type="CDD" id="cd00180">
    <property type="entry name" value="PKc"/>
    <property type="match status" value="1"/>
</dbReference>
<dbReference type="EMBL" id="OB661769">
    <property type="protein sequence ID" value="CAD7228928.1"/>
    <property type="molecule type" value="Genomic_DNA"/>
</dbReference>
<dbReference type="GO" id="GO:0005524">
    <property type="term" value="F:ATP binding"/>
    <property type="evidence" value="ECO:0007669"/>
    <property type="project" value="UniProtKB-UniRule"/>
</dbReference>
<dbReference type="Pfam" id="PF12796">
    <property type="entry name" value="Ank_2"/>
    <property type="match status" value="3"/>
</dbReference>
<dbReference type="InterPro" id="IPR017441">
    <property type="entry name" value="Protein_kinase_ATP_BS"/>
</dbReference>
<dbReference type="Gene3D" id="1.10.510.10">
    <property type="entry name" value="Transferase(Phosphotransferase) domain 1"/>
    <property type="match status" value="1"/>
</dbReference>
<dbReference type="GO" id="GO:0004713">
    <property type="term" value="F:protein tyrosine kinase activity"/>
    <property type="evidence" value="ECO:0007669"/>
    <property type="project" value="InterPro"/>
</dbReference>
<dbReference type="InterPro" id="IPR002110">
    <property type="entry name" value="Ankyrin_rpt"/>
</dbReference>
<dbReference type="InterPro" id="IPR050889">
    <property type="entry name" value="Dendritic_Spine_Reg/Scaffold"/>
</dbReference>
<dbReference type="OrthoDB" id="448455at2759"/>
<dbReference type="PANTHER" id="PTHR24166">
    <property type="entry name" value="ROLLING PEBBLES, ISOFORM B"/>
    <property type="match status" value="1"/>
</dbReference>
<dbReference type="PRINTS" id="PR01415">
    <property type="entry name" value="ANKYRIN"/>
</dbReference>
<dbReference type="SUPFAM" id="SSF48403">
    <property type="entry name" value="Ankyrin repeat"/>
    <property type="match status" value="1"/>
</dbReference>
<keyword evidence="1" id="KW-0677">Repeat</keyword>
<accession>A0A7R8WEM5</accession>
<dbReference type="PANTHER" id="PTHR24166:SF48">
    <property type="entry name" value="PROTEIN VAPYRIN"/>
    <property type="match status" value="1"/>
</dbReference>
<dbReference type="PROSITE" id="PS50011">
    <property type="entry name" value="PROTEIN_KINASE_DOM"/>
    <property type="match status" value="1"/>
</dbReference>
<dbReference type="PROSITE" id="PS00109">
    <property type="entry name" value="PROTEIN_KINASE_TYR"/>
    <property type="match status" value="1"/>
</dbReference>
<dbReference type="InterPro" id="IPR036770">
    <property type="entry name" value="Ankyrin_rpt-contain_sf"/>
</dbReference>
<dbReference type="SMART" id="SM00248">
    <property type="entry name" value="ANK"/>
    <property type="match status" value="10"/>
</dbReference>
<keyword evidence="2" id="KW-0040">ANK repeat</keyword>
<dbReference type="InterPro" id="IPR011009">
    <property type="entry name" value="Kinase-like_dom_sf"/>
</dbReference>
<dbReference type="PROSITE" id="PS00107">
    <property type="entry name" value="PROTEIN_KINASE_ATP"/>
    <property type="match status" value="1"/>
</dbReference>
<sequence length="758" mass="85118">MKHEAVAVGRIGTPSCSKKADIKSTKEELELKSKYKLGEDSRFICTCLFSKKTDIKRSKEELELESKVRDASPFSQNSDLNTTKRNFWNFDQSNPRESLQLLLNGCLQLTSISRHFWILSNWFINEGACVNAQFPIPETPLHIASRFGNIETALLLLVKGANVNASRKNGYTPLHLSVVKGHYDVSLLLIEQGADVNATTEAGLTPLYLSSEKGHSDISLLLIEQGADVNATSMIGATPLHLSSQEGHRDVSLLLIERGADVCATTCDGRSPLHMCSKNGHKEVVDLLLDQGADINSMTESGLTAIHWACIKGQHDVVMALADRQARTDTIAGNGLTPLSSSCFDGKWDVVHLLIERYGRKIVKHTTCQHTNDITPLTSLVLKKGAPLEILELLVANGASVHDTDPVGRSSLHFACEIASFDTIKFIHSKGVRWDVVDAIGLNPVHCAMKWRDADFQDKIKELLGTERDVAKIGCGSYGKVFKGRWKKNNEWYAIKRLEPRKQFTVENIEQEIGWLRMWSFSPFIISPYWSTSEKQWSRRDDNWNHIFYNVMELCDSDLENWMQTNPCGKRDRREVLQFISDITAGLRFLHFHDGGLIHRDLAPRNILLKRNVVIGSDPPRTVAKISDLGLASEKTSAATGKPFPLHSSGWKQPDPFNPPELPSIATSTPLNYNESVDIFNAGKILHRLLAFKRAQAIQPNKLTEDFKKQQPKDITSFLERMLHKSMEKRPNAYEVERETKKWQADYNNQAEVLLGSS</sequence>
<gene>
    <name evidence="3" type="ORF">CTOB1V02_LOCUS6806</name>
</gene>
<evidence type="ECO:0000256" key="2">
    <source>
        <dbReference type="ARBA" id="ARBA00023043"/>
    </source>
</evidence>
<evidence type="ECO:0000313" key="3">
    <source>
        <dbReference type="EMBL" id="CAD7228928.1"/>
    </source>
</evidence>
<evidence type="ECO:0000256" key="1">
    <source>
        <dbReference type="ARBA" id="ARBA00022737"/>
    </source>
</evidence>
<dbReference type="InterPro" id="IPR000719">
    <property type="entry name" value="Prot_kinase_dom"/>
</dbReference>
<dbReference type="InterPro" id="IPR020635">
    <property type="entry name" value="Tyr_kinase_cat_dom"/>
</dbReference>
<dbReference type="SUPFAM" id="SSF56112">
    <property type="entry name" value="Protein kinase-like (PK-like)"/>
    <property type="match status" value="1"/>
</dbReference>
<reference evidence="3" key="1">
    <citation type="submission" date="2020-11" db="EMBL/GenBank/DDBJ databases">
        <authorList>
            <person name="Tran Van P."/>
        </authorList>
    </citation>
    <scope>NUCLEOTIDE SEQUENCE</scope>
</reference>
<dbReference type="SMART" id="SM00219">
    <property type="entry name" value="TyrKc"/>
    <property type="match status" value="1"/>
</dbReference>
<dbReference type="Pfam" id="PF00069">
    <property type="entry name" value="Pkinase"/>
    <property type="match status" value="1"/>
</dbReference>